<reference evidence="3 4" key="1">
    <citation type="submission" date="2019-03" db="EMBL/GenBank/DDBJ databases">
        <title>Genomic Encyclopedia of Type Strains, Phase IV (KMG-IV): sequencing the most valuable type-strain genomes for metagenomic binning, comparative biology and taxonomic classification.</title>
        <authorList>
            <person name="Goeker M."/>
        </authorList>
    </citation>
    <scope>NUCLEOTIDE SEQUENCE [LARGE SCALE GENOMIC DNA]</scope>
    <source>
        <strain evidence="3 4">DSM 101</strain>
    </source>
</reference>
<feature type="region of interest" description="Disordered" evidence="1">
    <location>
        <begin position="1"/>
        <end position="32"/>
    </location>
</feature>
<organism evidence="3 4">
    <name type="scientific">Ancylobacter aquaticus</name>
    <dbReference type="NCBI Taxonomy" id="100"/>
    <lineage>
        <taxon>Bacteria</taxon>
        <taxon>Pseudomonadati</taxon>
        <taxon>Pseudomonadota</taxon>
        <taxon>Alphaproteobacteria</taxon>
        <taxon>Hyphomicrobiales</taxon>
        <taxon>Xanthobacteraceae</taxon>
        <taxon>Ancylobacter</taxon>
    </lineage>
</organism>
<evidence type="ECO:0000313" key="3">
    <source>
        <dbReference type="EMBL" id="TCK28625.1"/>
    </source>
</evidence>
<dbReference type="Gene3D" id="3.40.50.10610">
    <property type="entry name" value="ABC-type transport auxiliary lipoprotein component"/>
    <property type="match status" value="1"/>
</dbReference>
<dbReference type="SUPFAM" id="SSF159594">
    <property type="entry name" value="XCC0632-like"/>
    <property type="match status" value="1"/>
</dbReference>
<evidence type="ECO:0000313" key="4">
    <source>
        <dbReference type="Proteomes" id="UP000295030"/>
    </source>
</evidence>
<sequence>MMEFQSADGGRGVRVTFDDTGGNSTEPRHPGRKVAGALGVAALALMLGGCGTLLSGGDKAVPTFDLSAPADFSAPRRGTGLLVVGPPSALAVLDTERIVVEPQPGQITYLDQAQWSDRLPALFQARLIESFENGNRARSVGRAGEGLSADYMLLSDLRAFGIRTYEGGPVAVVEVSVKIVGASSGRIVAAQVFTARAPATSTSGPDATAALDRASDEVFVQLVRWASSRF</sequence>
<name>A0A4R1I4J9_ANCAQ</name>
<dbReference type="AlphaFoldDB" id="A0A4R1I4J9"/>
<accession>A0A4R1I4J9</accession>
<evidence type="ECO:0000259" key="2">
    <source>
        <dbReference type="Pfam" id="PF03886"/>
    </source>
</evidence>
<dbReference type="InterPro" id="IPR005586">
    <property type="entry name" value="ABC_trans_aux"/>
</dbReference>
<dbReference type="Proteomes" id="UP000295030">
    <property type="component" value="Unassembled WGS sequence"/>
</dbReference>
<comment type="caution">
    <text evidence="3">The sequence shown here is derived from an EMBL/GenBank/DDBJ whole genome shotgun (WGS) entry which is preliminary data.</text>
</comment>
<protein>
    <submittedName>
        <fullName evidence="3">Cholesterol transport system auxiliary component</fullName>
    </submittedName>
</protein>
<proteinExistence type="predicted"/>
<keyword evidence="4" id="KW-1185">Reference proteome</keyword>
<feature type="domain" description="ABC-type transport auxiliary lipoprotein component" evidence="2">
    <location>
        <begin position="66"/>
        <end position="221"/>
    </location>
</feature>
<dbReference type="EMBL" id="SMFY01000002">
    <property type="protein sequence ID" value="TCK28625.1"/>
    <property type="molecule type" value="Genomic_DNA"/>
</dbReference>
<evidence type="ECO:0000256" key="1">
    <source>
        <dbReference type="SAM" id="MobiDB-lite"/>
    </source>
</evidence>
<dbReference type="Pfam" id="PF03886">
    <property type="entry name" value="ABC_trans_aux"/>
    <property type="match status" value="1"/>
</dbReference>
<gene>
    <name evidence="3" type="ORF">EV667_2634</name>
</gene>